<dbReference type="PANTHER" id="PTHR34220:SF7">
    <property type="entry name" value="SENSOR HISTIDINE KINASE YPDA"/>
    <property type="match status" value="1"/>
</dbReference>
<comment type="caution">
    <text evidence="9">The sequence shown here is derived from an EMBL/GenBank/DDBJ whole genome shotgun (WGS) entry which is preliminary data.</text>
</comment>
<dbReference type="SMART" id="SM00304">
    <property type="entry name" value="HAMP"/>
    <property type="match status" value="1"/>
</dbReference>
<dbReference type="RefSeq" id="WP_190913547.1">
    <property type="nucleotide sequence ID" value="NZ_JACXIZ010000002.1"/>
</dbReference>
<dbReference type="InterPro" id="IPR036890">
    <property type="entry name" value="HATPase_C_sf"/>
</dbReference>
<keyword evidence="4" id="KW-0808">Transferase</keyword>
<evidence type="ECO:0000256" key="4">
    <source>
        <dbReference type="ARBA" id="ARBA00022679"/>
    </source>
</evidence>
<dbReference type="PROSITE" id="PS50885">
    <property type="entry name" value="HAMP"/>
    <property type="match status" value="1"/>
</dbReference>
<dbReference type="SUPFAM" id="SSF55874">
    <property type="entry name" value="ATPase domain of HSP90 chaperone/DNA topoisomerase II/histidine kinase"/>
    <property type="match status" value="1"/>
</dbReference>
<evidence type="ECO:0000256" key="7">
    <source>
        <dbReference type="SAM" id="Phobius"/>
    </source>
</evidence>
<evidence type="ECO:0000256" key="2">
    <source>
        <dbReference type="ARBA" id="ARBA00022475"/>
    </source>
</evidence>
<name>A0A927BQA9_9BACL</name>
<dbReference type="InterPro" id="IPR010559">
    <property type="entry name" value="Sig_transdc_His_kin_internal"/>
</dbReference>
<proteinExistence type="predicted"/>
<evidence type="ECO:0000259" key="8">
    <source>
        <dbReference type="PROSITE" id="PS50885"/>
    </source>
</evidence>
<dbReference type="AlphaFoldDB" id="A0A927BQA9"/>
<dbReference type="InterPro" id="IPR003594">
    <property type="entry name" value="HATPase_dom"/>
</dbReference>
<keyword evidence="3" id="KW-0597">Phosphoprotein</keyword>
<evidence type="ECO:0000313" key="9">
    <source>
        <dbReference type="EMBL" id="MBD2843589.1"/>
    </source>
</evidence>
<dbReference type="Proteomes" id="UP000621560">
    <property type="component" value="Unassembled WGS sequence"/>
</dbReference>
<protein>
    <submittedName>
        <fullName evidence="9">Histidine kinase</fullName>
    </submittedName>
</protein>
<keyword evidence="5 9" id="KW-0418">Kinase</keyword>
<gene>
    <name evidence="9" type="ORF">IDH44_00170</name>
</gene>
<keyword evidence="7" id="KW-1133">Transmembrane helix</keyword>
<evidence type="ECO:0000256" key="5">
    <source>
        <dbReference type="ARBA" id="ARBA00022777"/>
    </source>
</evidence>
<dbReference type="Pfam" id="PF06580">
    <property type="entry name" value="His_kinase"/>
    <property type="match status" value="1"/>
</dbReference>
<organism evidence="9 10">
    <name type="scientific">Paenibacillus sabuli</name>
    <dbReference type="NCBI Taxonomy" id="2772509"/>
    <lineage>
        <taxon>Bacteria</taxon>
        <taxon>Bacillati</taxon>
        <taxon>Bacillota</taxon>
        <taxon>Bacilli</taxon>
        <taxon>Bacillales</taxon>
        <taxon>Paenibacillaceae</taxon>
        <taxon>Paenibacillus</taxon>
    </lineage>
</organism>
<dbReference type="Gene3D" id="3.30.565.10">
    <property type="entry name" value="Histidine kinase-like ATPase, C-terminal domain"/>
    <property type="match status" value="1"/>
</dbReference>
<dbReference type="InterPro" id="IPR050640">
    <property type="entry name" value="Bact_2-comp_sensor_kinase"/>
</dbReference>
<dbReference type="PANTHER" id="PTHR34220">
    <property type="entry name" value="SENSOR HISTIDINE KINASE YPDA"/>
    <property type="match status" value="1"/>
</dbReference>
<feature type="transmembrane region" description="Helical" evidence="7">
    <location>
        <begin position="295"/>
        <end position="318"/>
    </location>
</feature>
<dbReference type="GO" id="GO:0000155">
    <property type="term" value="F:phosphorelay sensor kinase activity"/>
    <property type="evidence" value="ECO:0007669"/>
    <property type="project" value="InterPro"/>
</dbReference>
<keyword evidence="2" id="KW-1003">Cell membrane</keyword>
<accession>A0A927BQA9</accession>
<keyword evidence="10" id="KW-1185">Reference proteome</keyword>
<dbReference type="CDD" id="cd06225">
    <property type="entry name" value="HAMP"/>
    <property type="match status" value="1"/>
</dbReference>
<evidence type="ECO:0000256" key="3">
    <source>
        <dbReference type="ARBA" id="ARBA00022553"/>
    </source>
</evidence>
<dbReference type="GO" id="GO:0005886">
    <property type="term" value="C:plasma membrane"/>
    <property type="evidence" value="ECO:0007669"/>
    <property type="project" value="UniProtKB-SubCell"/>
</dbReference>
<sequence length="593" mass="66606">MRTLPFIRNSIRRKLVLLFVTVMALLISTVGIAQYGLTSSMLRDDLETYSLQTLEQANLNIQRYFKEYEQAFLFVEGSEEFLTWTRQRERFTSTYLRLSKLIDRNSVQPFIMQHPEVLSLSMLNPYGNELRYTTSAPFRLDYSLRERMTRMPMPGGRIQSAVVHRSDDYDGAAPVVLSLTHQWNHYGSNSYIVMDIAVTPLLRILQRMDEATDGAQYIVDGQGRIVVHAQEERIFEAVSPQLGAQIAQADSDAFLDRASNRFVVFAAIPDTQGWTSVIELPYDQAARTIYLVRDFTVSVTVLGIGVTVLLLFVFSSSITGRIVKLKKQLLQTKLGRIEPGPELGGVDEIAQLGHAFNSMLRRLDASVDELADARAREQTALFTAVQSQIHSHFLYNSLETINAMAGIAGMRTIEQAVLSLSAMIRYSSRIREVAVPLRDELEHTRHYLYMTGIRFERISYTYRVDPEALEVRCPKLILQPVLENACKHNVETAGRSLHLDLSVRARFGRYVHIRIRDDGAGMPDAVLHRLRGSLASASLELPAGDSGIGLANVAYRLSQFYAQRGCGGARIGVYHNREGTGITVAIVVPMIPA</sequence>
<dbReference type="InterPro" id="IPR003660">
    <property type="entry name" value="HAMP_dom"/>
</dbReference>
<dbReference type="EMBL" id="JACXIZ010000002">
    <property type="protein sequence ID" value="MBD2843589.1"/>
    <property type="molecule type" value="Genomic_DNA"/>
</dbReference>
<reference evidence="9" key="1">
    <citation type="submission" date="2020-09" db="EMBL/GenBank/DDBJ databases">
        <title>A novel bacterium of genus Paenibacillus, isolated from South China Sea.</title>
        <authorList>
            <person name="Huang H."/>
            <person name="Mo K."/>
            <person name="Hu Y."/>
        </authorList>
    </citation>
    <scope>NUCLEOTIDE SEQUENCE</scope>
    <source>
        <strain evidence="9">IB182496</strain>
    </source>
</reference>
<dbReference type="Pfam" id="PF02518">
    <property type="entry name" value="HATPase_c"/>
    <property type="match status" value="1"/>
</dbReference>
<keyword evidence="7" id="KW-0812">Transmembrane</keyword>
<evidence type="ECO:0000313" key="10">
    <source>
        <dbReference type="Proteomes" id="UP000621560"/>
    </source>
</evidence>
<evidence type="ECO:0000256" key="6">
    <source>
        <dbReference type="ARBA" id="ARBA00023136"/>
    </source>
</evidence>
<keyword evidence="6 7" id="KW-0472">Membrane</keyword>
<comment type="subcellular location">
    <subcellularLocation>
        <location evidence="1">Cell membrane</location>
        <topology evidence="1">Multi-pass membrane protein</topology>
    </subcellularLocation>
</comment>
<evidence type="ECO:0000256" key="1">
    <source>
        <dbReference type="ARBA" id="ARBA00004651"/>
    </source>
</evidence>
<feature type="domain" description="HAMP" evidence="8">
    <location>
        <begin position="316"/>
        <end position="368"/>
    </location>
</feature>
<dbReference type="Gene3D" id="6.10.340.10">
    <property type="match status" value="1"/>
</dbReference>
<dbReference type="Pfam" id="PF00672">
    <property type="entry name" value="HAMP"/>
    <property type="match status" value="1"/>
</dbReference>